<dbReference type="EMBL" id="FRDN01000005">
    <property type="protein sequence ID" value="SHN66215.1"/>
    <property type="molecule type" value="Genomic_DNA"/>
</dbReference>
<dbReference type="InterPro" id="IPR055446">
    <property type="entry name" value="RecD2_N_OB"/>
</dbReference>
<sequence>MAVLSSPQKTETVRLKGTIKKILFPRPVKPDTDFMIAILAGPSDIEITIKGKMCGVHEKDELLIEGHWVNDKKHGLQIELSGWEKPVPTTKAQAITLLSSSIIKGCGPKTANLIVETLGDNAIEVIMRDGAACLFPIKGVGKKNATRIVESLSENFNVQNIIKNLGQYGVTVKMAIKLHHLYKGNAVPVIQANPYELTNLSMVGFDAADSIAKKMEISEDSSFRCQAAILYVLRQYEGHCYTEKGDLITDVLNLLNKRSLVKTLGKEDVESALYFLSKASKIVIDFNRIYLKALYHHECTAARKIAEMVTSSAVNISKARIAHEIVKYQTQNRIILNAKQQEAIYTFFSKNIMILTGGPGTGKTAVIKAIAHIYRQVFPNDKELILCAPTGRASQNLHKTSGFGAKTVHRVLNWGIKTTAENEITPDKALKDELNPLEEDLIVDEWSMADIELASSTLRAIPKGGKVLVVGDPDQLPSVGPGAVLRDMINSQCVHRVHLDEVYRQAKNSQITENAYRVKEGRMIDLDSSRKDFIFIERPDAASTQQMILACVKRLLEKGYRPEDILVLSPIKKGTAGVEALNDATRALVNPADRRKKELAIGSKLFRVGDVIIQNQRNSVAKNLYNGTMGTIKAICSNPDDPESKEEGLLCDLWGEEVFLTREDITEFDFTTGYSITIHKSQGGQAKVVISPILTNHFIMLTRNNLLTSMTRAEEMMILVGQKKAVAMAIKNDTPNLRRTYLSERIRKCVGEEQEKQHKGVVGSLF</sequence>
<dbReference type="CDD" id="cd18809">
    <property type="entry name" value="SF1_C_RecD"/>
    <property type="match status" value="1"/>
</dbReference>
<dbReference type="InterPro" id="IPR050534">
    <property type="entry name" value="Coronavir_polyprotein_1ab"/>
</dbReference>
<dbReference type="Gene3D" id="2.30.30.940">
    <property type="match status" value="1"/>
</dbReference>
<dbReference type="InterPro" id="IPR027417">
    <property type="entry name" value="P-loop_NTPase"/>
</dbReference>
<keyword evidence="3" id="KW-0347">Helicase</keyword>
<dbReference type="PANTHER" id="PTHR43788">
    <property type="entry name" value="DNA2/NAM7 HELICASE FAMILY MEMBER"/>
    <property type="match status" value="1"/>
</dbReference>
<feature type="binding site" evidence="3">
    <location>
        <begin position="360"/>
        <end position="364"/>
    </location>
    <ligand>
        <name>ATP</name>
        <dbReference type="ChEBI" id="CHEBI:30616"/>
    </ligand>
</feature>
<name>A0A1M7T6B4_9FIRM</name>
<dbReference type="Gene3D" id="1.10.10.2220">
    <property type="match status" value="1"/>
</dbReference>
<keyword evidence="3" id="KW-0238">DNA-binding</keyword>
<dbReference type="RefSeq" id="WP_072772124.1">
    <property type="nucleotide sequence ID" value="NZ_FRDN01000005.1"/>
</dbReference>
<keyword evidence="1 3" id="KW-0547">Nucleotide-binding</keyword>
<dbReference type="Pfam" id="PF14490">
    <property type="entry name" value="HHH_RecD2"/>
    <property type="match status" value="1"/>
</dbReference>
<dbReference type="EC" id="5.6.2.3" evidence="3"/>
<dbReference type="SMART" id="SM00382">
    <property type="entry name" value="AAA"/>
    <property type="match status" value="1"/>
</dbReference>
<dbReference type="InterPro" id="IPR003593">
    <property type="entry name" value="AAA+_ATPase"/>
</dbReference>
<dbReference type="GO" id="GO:0006310">
    <property type="term" value="P:DNA recombination"/>
    <property type="evidence" value="ECO:0007669"/>
    <property type="project" value="InterPro"/>
</dbReference>
<dbReference type="SUPFAM" id="SSF52540">
    <property type="entry name" value="P-loop containing nucleoside triphosphate hydrolases"/>
    <property type="match status" value="1"/>
</dbReference>
<dbReference type="Pfam" id="PF14520">
    <property type="entry name" value="HHH_5"/>
    <property type="match status" value="1"/>
</dbReference>
<reference evidence="6" key="1">
    <citation type="submission" date="2016-12" db="EMBL/GenBank/DDBJ databases">
        <authorList>
            <person name="Varghese N."/>
            <person name="Submissions S."/>
        </authorList>
    </citation>
    <scope>NUCLEOTIDE SEQUENCE [LARGE SCALE GENOMIC DNA]</scope>
    <source>
        <strain evidence="6">DSM 11544</strain>
    </source>
</reference>
<dbReference type="Gene3D" id="1.10.150.20">
    <property type="entry name" value="5' to 3' exonuclease, C-terminal subdomain"/>
    <property type="match status" value="1"/>
</dbReference>
<keyword evidence="2 3" id="KW-0067">ATP-binding</keyword>
<dbReference type="Pfam" id="PF13604">
    <property type="entry name" value="AAA_30"/>
    <property type="match status" value="1"/>
</dbReference>
<dbReference type="Pfam" id="PF23139">
    <property type="entry name" value="OB_YrrC"/>
    <property type="match status" value="1"/>
</dbReference>
<dbReference type="InterPro" id="IPR027785">
    <property type="entry name" value="UvrD-like_helicase_C"/>
</dbReference>
<dbReference type="InterPro" id="IPR029493">
    <property type="entry name" value="RecD2-like_HHH"/>
</dbReference>
<accession>A0A1M7T6B4</accession>
<protein>
    <recommendedName>
        <fullName evidence="3">ATP-dependent RecD2 DNA helicase</fullName>
        <ecNumber evidence="3">5.6.2.3</ecNumber>
    </recommendedName>
    <alternativeName>
        <fullName evidence="3">DNA 5'-3' helicase subunit RecD2</fullName>
    </alternativeName>
</protein>
<evidence type="ECO:0000313" key="6">
    <source>
        <dbReference type="Proteomes" id="UP000184010"/>
    </source>
</evidence>
<dbReference type="GO" id="GO:0003677">
    <property type="term" value="F:DNA binding"/>
    <property type="evidence" value="ECO:0007669"/>
    <property type="project" value="UniProtKB-UniRule"/>
</dbReference>
<dbReference type="AlphaFoldDB" id="A0A1M7T6B4"/>
<dbReference type="PANTHER" id="PTHR43788:SF6">
    <property type="entry name" value="DNA HELICASE B"/>
    <property type="match status" value="1"/>
</dbReference>
<comment type="similarity">
    <text evidence="3">Belongs to the RecD family. RecD2 subfamily.</text>
</comment>
<keyword evidence="3" id="KW-0413">Isomerase</keyword>
<gene>
    <name evidence="3" type="primary">recD2</name>
    <name evidence="5" type="ORF">SAMN02745215_01634</name>
</gene>
<evidence type="ECO:0000313" key="5">
    <source>
        <dbReference type="EMBL" id="SHN66215.1"/>
    </source>
</evidence>
<evidence type="ECO:0000256" key="2">
    <source>
        <dbReference type="ARBA" id="ARBA00022840"/>
    </source>
</evidence>
<comment type="catalytic activity">
    <reaction evidence="3">
        <text>ATP + H2O = ADP + phosphate + H(+)</text>
        <dbReference type="Rhea" id="RHEA:13065"/>
        <dbReference type="ChEBI" id="CHEBI:15377"/>
        <dbReference type="ChEBI" id="CHEBI:15378"/>
        <dbReference type="ChEBI" id="CHEBI:30616"/>
        <dbReference type="ChEBI" id="CHEBI:43474"/>
        <dbReference type="ChEBI" id="CHEBI:456216"/>
        <dbReference type="EC" id="5.6.2.3"/>
    </reaction>
</comment>
<dbReference type="GO" id="GO:0016887">
    <property type="term" value="F:ATP hydrolysis activity"/>
    <property type="evidence" value="ECO:0007669"/>
    <property type="project" value="RHEA"/>
</dbReference>
<dbReference type="SUPFAM" id="SSF47781">
    <property type="entry name" value="RuvA domain 2-like"/>
    <property type="match status" value="1"/>
</dbReference>
<organism evidence="5 6">
    <name type="scientific">Desulfitobacterium chlororespirans DSM 11544</name>
    <dbReference type="NCBI Taxonomy" id="1121395"/>
    <lineage>
        <taxon>Bacteria</taxon>
        <taxon>Bacillati</taxon>
        <taxon>Bacillota</taxon>
        <taxon>Clostridia</taxon>
        <taxon>Eubacteriales</taxon>
        <taxon>Desulfitobacteriaceae</taxon>
        <taxon>Desulfitobacterium</taxon>
    </lineage>
</organism>
<dbReference type="GO" id="GO:0005524">
    <property type="term" value="F:ATP binding"/>
    <property type="evidence" value="ECO:0007669"/>
    <property type="project" value="UniProtKB-UniRule"/>
</dbReference>
<dbReference type="GO" id="GO:0043139">
    <property type="term" value="F:5'-3' DNA helicase activity"/>
    <property type="evidence" value="ECO:0007669"/>
    <property type="project" value="UniProtKB-UniRule"/>
</dbReference>
<proteinExistence type="inferred from homology"/>
<dbReference type="GO" id="GO:0009338">
    <property type="term" value="C:exodeoxyribonuclease V complex"/>
    <property type="evidence" value="ECO:0007669"/>
    <property type="project" value="TreeGrafter"/>
</dbReference>
<dbReference type="HAMAP" id="MF_01488">
    <property type="entry name" value="RecD2"/>
    <property type="match status" value="1"/>
</dbReference>
<evidence type="ECO:0000259" key="4">
    <source>
        <dbReference type="SMART" id="SM00382"/>
    </source>
</evidence>
<dbReference type="Gene3D" id="3.40.50.300">
    <property type="entry name" value="P-loop containing nucleotide triphosphate hydrolases"/>
    <property type="match status" value="2"/>
</dbReference>
<dbReference type="InterPro" id="IPR010994">
    <property type="entry name" value="RuvA_2-like"/>
</dbReference>
<dbReference type="Pfam" id="PF13538">
    <property type="entry name" value="UvrD_C_2"/>
    <property type="match status" value="1"/>
</dbReference>
<dbReference type="GO" id="GO:0017116">
    <property type="term" value="F:single-stranded DNA helicase activity"/>
    <property type="evidence" value="ECO:0007669"/>
    <property type="project" value="TreeGrafter"/>
</dbReference>
<keyword evidence="6" id="KW-1185">Reference proteome</keyword>
<evidence type="ECO:0000256" key="3">
    <source>
        <dbReference type="HAMAP-Rule" id="MF_01488"/>
    </source>
</evidence>
<feature type="domain" description="AAA+ ATPase" evidence="4">
    <location>
        <begin position="349"/>
        <end position="572"/>
    </location>
</feature>
<dbReference type="Proteomes" id="UP000184010">
    <property type="component" value="Unassembled WGS sequence"/>
</dbReference>
<comment type="function">
    <text evidence="3">DNA-dependent ATPase and ATP-dependent 5'-3' DNA helicase. Has no activity on blunt DNA or DNA with 3'-overhangs, requires at least 10 bases of 5'-ssDNA for helicase activity.</text>
</comment>
<dbReference type="NCBIfam" id="TIGR01448">
    <property type="entry name" value="recD_rel"/>
    <property type="match status" value="1"/>
</dbReference>
<evidence type="ECO:0000256" key="1">
    <source>
        <dbReference type="ARBA" id="ARBA00022741"/>
    </source>
</evidence>
<dbReference type="CDD" id="cd17933">
    <property type="entry name" value="DEXSc_RecD-like"/>
    <property type="match status" value="1"/>
</dbReference>
<keyword evidence="3" id="KW-0378">Hydrolase</keyword>
<dbReference type="InterPro" id="IPR006345">
    <property type="entry name" value="RecD2"/>
</dbReference>
<dbReference type="STRING" id="1121395.SAMN02745215_01634"/>